<dbReference type="RefSeq" id="XP_056071410.1">
    <property type="nucleotide sequence ID" value="XM_056214143.1"/>
</dbReference>
<gene>
    <name evidence="1" type="ORF">N0V89_005366</name>
</gene>
<evidence type="ECO:0000313" key="1">
    <source>
        <dbReference type="EMBL" id="KAJ4353636.1"/>
    </source>
</evidence>
<dbReference type="AlphaFoldDB" id="A0A9W8XL75"/>
<dbReference type="Proteomes" id="UP001140513">
    <property type="component" value="Unassembled WGS sequence"/>
</dbReference>
<reference evidence="1" key="1">
    <citation type="submission" date="2022-10" db="EMBL/GenBank/DDBJ databases">
        <title>Tapping the CABI collections for fungal endophytes: first genome assemblies for Collariella, Neodidymelliopsis, Ascochyta clinopodiicola, Didymella pomorum, Didymosphaeria variabile, Neocosmospora piperis and Neocucurbitaria cava.</title>
        <authorList>
            <person name="Hill R."/>
        </authorList>
    </citation>
    <scope>NUCLEOTIDE SEQUENCE</scope>
    <source>
        <strain evidence="1">IMI 356815</strain>
    </source>
</reference>
<comment type="caution">
    <text evidence="1">The sequence shown here is derived from an EMBL/GenBank/DDBJ whole genome shotgun (WGS) entry which is preliminary data.</text>
</comment>
<proteinExistence type="predicted"/>
<dbReference type="GeneID" id="80908896"/>
<sequence length="257" mass="27694">MQAVTIKKRIRPANLKVGVELDRDLFNAGPEPYLAGAPQINAKAGNRVIFMAHWRVDAPLTDGQLVQIAMDGYMDMLEGIKPATYGNQIGTSKKALPGVITVFHWDNEIIIASSQSKGLPLTYTRNQHILELVQQCIQPNDAKSAQAKCGEMSAAQLFVHLYPNTVISTKAIVSVTVQGDEDNPTATTMETLTRNGIKAPCSHPAGNGCDRIIGPGKVIRREVPVGTAPAPYSKSGWTQSDAPQISFVLPSAQVEHA</sequence>
<accession>A0A9W8XL75</accession>
<name>A0A9W8XL75_9PLEO</name>
<dbReference type="EMBL" id="JAPEUX010000004">
    <property type="protein sequence ID" value="KAJ4353636.1"/>
    <property type="molecule type" value="Genomic_DNA"/>
</dbReference>
<keyword evidence="2" id="KW-1185">Reference proteome</keyword>
<evidence type="ECO:0000313" key="2">
    <source>
        <dbReference type="Proteomes" id="UP001140513"/>
    </source>
</evidence>
<protein>
    <submittedName>
        <fullName evidence="1">Uncharacterized protein</fullName>
    </submittedName>
</protein>
<organism evidence="1 2">
    <name type="scientific">Didymosphaeria variabile</name>
    <dbReference type="NCBI Taxonomy" id="1932322"/>
    <lineage>
        <taxon>Eukaryota</taxon>
        <taxon>Fungi</taxon>
        <taxon>Dikarya</taxon>
        <taxon>Ascomycota</taxon>
        <taxon>Pezizomycotina</taxon>
        <taxon>Dothideomycetes</taxon>
        <taxon>Pleosporomycetidae</taxon>
        <taxon>Pleosporales</taxon>
        <taxon>Massarineae</taxon>
        <taxon>Didymosphaeriaceae</taxon>
        <taxon>Didymosphaeria</taxon>
    </lineage>
</organism>
<dbReference type="OrthoDB" id="3769740at2759"/>